<dbReference type="RefSeq" id="WP_379535007.1">
    <property type="nucleotide sequence ID" value="NZ_JBHSBI010000041.1"/>
</dbReference>
<protein>
    <submittedName>
        <fullName evidence="2">DUF4145 domain-containing protein</fullName>
    </submittedName>
</protein>
<gene>
    <name evidence="2" type="ORF">ACFOY2_48805</name>
</gene>
<comment type="caution">
    <text evidence="2">The sequence shown here is derived from an EMBL/GenBank/DDBJ whole genome shotgun (WGS) entry which is preliminary data.</text>
</comment>
<dbReference type="Pfam" id="PF13643">
    <property type="entry name" value="DUF4145"/>
    <property type="match status" value="1"/>
</dbReference>
<evidence type="ECO:0000313" key="3">
    <source>
        <dbReference type="Proteomes" id="UP001595851"/>
    </source>
</evidence>
<evidence type="ECO:0000259" key="1">
    <source>
        <dbReference type="Pfam" id="PF13643"/>
    </source>
</evidence>
<dbReference type="InterPro" id="IPR025285">
    <property type="entry name" value="DUF4145"/>
</dbReference>
<evidence type="ECO:0000313" key="2">
    <source>
        <dbReference type="EMBL" id="MFC4015190.1"/>
    </source>
</evidence>
<sequence length="263" mass="29716">MFDDERLAWRDRLGSPKPLPEILVRSLDEVERCFNGRAYRMALVAVGHALEAVGKNKGFTCGTLEKKLERLRDAGIIDNRLFDWATHLRNVRNEGAHDHDFDPDLDEAEDARALLESLLRYVYVDQARYELAKARHERRKAPGVVMAVRLTTYATPDGGEAPIGQCWEVDFFKPAELAHVTMNSSRPSLPASLKSHPILSTARHWDQPDVGRRAKVITSYIPELDRLLEPHGHRIKRLKALPPNQARGACPCTTGDWGEVPPF</sequence>
<name>A0ABV8GQH8_9ACTN</name>
<dbReference type="EMBL" id="JBHSBI010000041">
    <property type="protein sequence ID" value="MFC4015190.1"/>
    <property type="molecule type" value="Genomic_DNA"/>
</dbReference>
<reference evidence="3" key="1">
    <citation type="journal article" date="2019" name="Int. J. Syst. Evol. Microbiol.">
        <title>The Global Catalogue of Microorganisms (GCM) 10K type strain sequencing project: providing services to taxonomists for standard genome sequencing and annotation.</title>
        <authorList>
            <consortium name="The Broad Institute Genomics Platform"/>
            <consortium name="The Broad Institute Genome Sequencing Center for Infectious Disease"/>
            <person name="Wu L."/>
            <person name="Ma J."/>
        </authorList>
    </citation>
    <scope>NUCLEOTIDE SEQUENCE [LARGE SCALE GENOMIC DNA]</scope>
    <source>
        <strain evidence="3">TBRC 1276</strain>
    </source>
</reference>
<keyword evidence="3" id="KW-1185">Reference proteome</keyword>
<dbReference type="Proteomes" id="UP001595851">
    <property type="component" value="Unassembled WGS sequence"/>
</dbReference>
<organism evidence="2 3">
    <name type="scientific">Nonomuraea purpurea</name>
    <dbReference type="NCBI Taxonomy" id="1849276"/>
    <lineage>
        <taxon>Bacteria</taxon>
        <taxon>Bacillati</taxon>
        <taxon>Actinomycetota</taxon>
        <taxon>Actinomycetes</taxon>
        <taxon>Streptosporangiales</taxon>
        <taxon>Streptosporangiaceae</taxon>
        <taxon>Nonomuraea</taxon>
    </lineage>
</organism>
<proteinExistence type="predicted"/>
<feature type="domain" description="DUF4145" evidence="1">
    <location>
        <begin position="29"/>
        <end position="114"/>
    </location>
</feature>
<accession>A0ABV8GQH8</accession>